<dbReference type="STRING" id="556484.B7G8L2"/>
<reference evidence="5" key="2">
    <citation type="submission" date="2008-08" db="EMBL/GenBank/DDBJ databases">
        <authorList>
            <consortium name="Diatom Consortium"/>
            <person name="Grigoriev I."/>
            <person name="Grimwood J."/>
            <person name="Kuo A."/>
            <person name="Otillar R.P."/>
            <person name="Salamov A."/>
            <person name="Detter J.C."/>
            <person name="Lindquist E."/>
            <person name="Shapiro H."/>
            <person name="Lucas S."/>
            <person name="Glavina del Rio T."/>
            <person name="Pitluck S."/>
            <person name="Rokhsar D."/>
            <person name="Bowler C."/>
        </authorList>
    </citation>
    <scope>GENOME REANNOTATION</scope>
    <source>
        <strain evidence="5">CCAP 1055/1</strain>
    </source>
</reference>
<dbReference type="GO" id="GO:0030026">
    <property type="term" value="P:intracellular manganese ion homeostasis"/>
    <property type="evidence" value="ECO:0007669"/>
    <property type="project" value="TreeGrafter"/>
</dbReference>
<dbReference type="Gene3D" id="3.10.580.10">
    <property type="entry name" value="CBS-domain"/>
    <property type="match status" value="1"/>
</dbReference>
<feature type="non-terminal residue" evidence="4">
    <location>
        <position position="289"/>
    </location>
</feature>
<keyword evidence="2" id="KW-1133">Transmembrane helix</keyword>
<dbReference type="Proteomes" id="UP000000759">
    <property type="component" value="Chromosome 19"/>
</dbReference>
<dbReference type="InParanoid" id="B7G8L2"/>
<evidence type="ECO:0000313" key="5">
    <source>
        <dbReference type="Proteomes" id="UP000000759"/>
    </source>
</evidence>
<feature type="non-terminal residue" evidence="4">
    <location>
        <position position="1"/>
    </location>
</feature>
<dbReference type="GO" id="GO:0005737">
    <property type="term" value="C:cytoplasm"/>
    <property type="evidence" value="ECO:0007669"/>
    <property type="project" value="TreeGrafter"/>
</dbReference>
<keyword evidence="1" id="KW-0677">Repeat</keyword>
<dbReference type="InterPro" id="IPR045095">
    <property type="entry name" value="ACDP"/>
</dbReference>
<keyword evidence="5" id="KW-1185">Reference proteome</keyword>
<evidence type="ECO:0000256" key="2">
    <source>
        <dbReference type="PROSITE-ProRule" id="PRU01193"/>
    </source>
</evidence>
<feature type="domain" description="CNNM transmembrane" evidence="3">
    <location>
        <begin position="1"/>
        <end position="168"/>
    </location>
</feature>
<proteinExistence type="predicted"/>
<dbReference type="GeneID" id="7194940"/>
<evidence type="ECO:0000313" key="4">
    <source>
        <dbReference type="EMBL" id="EEC45191.1"/>
    </source>
</evidence>
<protein>
    <recommendedName>
        <fullName evidence="3">CNNM transmembrane domain-containing protein</fullName>
    </recommendedName>
</protein>
<dbReference type="PANTHER" id="PTHR12064:SF97">
    <property type="entry name" value="METAL TRANSPORTER CNNM-5"/>
    <property type="match status" value="1"/>
</dbReference>
<dbReference type="PANTHER" id="PTHR12064">
    <property type="entry name" value="METAL TRANSPORTER CNNM"/>
    <property type="match status" value="1"/>
</dbReference>
<dbReference type="InterPro" id="IPR046342">
    <property type="entry name" value="CBS_dom_sf"/>
</dbReference>
<evidence type="ECO:0000256" key="1">
    <source>
        <dbReference type="ARBA" id="ARBA00022737"/>
    </source>
</evidence>
<reference evidence="4 5" key="1">
    <citation type="journal article" date="2008" name="Nature">
        <title>The Phaeodactylum genome reveals the evolutionary history of diatom genomes.</title>
        <authorList>
            <person name="Bowler C."/>
            <person name="Allen A.E."/>
            <person name="Badger J.H."/>
            <person name="Grimwood J."/>
            <person name="Jabbari K."/>
            <person name="Kuo A."/>
            <person name="Maheswari U."/>
            <person name="Martens C."/>
            <person name="Maumus F."/>
            <person name="Otillar R.P."/>
            <person name="Rayko E."/>
            <person name="Salamov A."/>
            <person name="Vandepoele K."/>
            <person name="Beszteri B."/>
            <person name="Gruber A."/>
            <person name="Heijde M."/>
            <person name="Katinka M."/>
            <person name="Mock T."/>
            <person name="Valentin K."/>
            <person name="Verret F."/>
            <person name="Berges J.A."/>
            <person name="Brownlee C."/>
            <person name="Cadoret J.P."/>
            <person name="Chiovitti A."/>
            <person name="Choi C.J."/>
            <person name="Coesel S."/>
            <person name="De Martino A."/>
            <person name="Detter J.C."/>
            <person name="Durkin C."/>
            <person name="Falciatore A."/>
            <person name="Fournet J."/>
            <person name="Haruta M."/>
            <person name="Huysman M.J."/>
            <person name="Jenkins B.D."/>
            <person name="Jiroutova K."/>
            <person name="Jorgensen R.E."/>
            <person name="Joubert Y."/>
            <person name="Kaplan A."/>
            <person name="Kroger N."/>
            <person name="Kroth P.G."/>
            <person name="La Roche J."/>
            <person name="Lindquist E."/>
            <person name="Lommer M."/>
            <person name="Martin-Jezequel V."/>
            <person name="Lopez P.J."/>
            <person name="Lucas S."/>
            <person name="Mangogna M."/>
            <person name="McGinnis K."/>
            <person name="Medlin L.K."/>
            <person name="Montsant A."/>
            <person name="Oudot-Le Secq M.P."/>
            <person name="Napoli C."/>
            <person name="Obornik M."/>
            <person name="Parker M.S."/>
            <person name="Petit J.L."/>
            <person name="Porcel B.M."/>
            <person name="Poulsen N."/>
            <person name="Robison M."/>
            <person name="Rychlewski L."/>
            <person name="Rynearson T.A."/>
            <person name="Schmutz J."/>
            <person name="Shapiro H."/>
            <person name="Siaut M."/>
            <person name="Stanley M."/>
            <person name="Sussman M.R."/>
            <person name="Taylor A.R."/>
            <person name="Vardi A."/>
            <person name="von Dassow P."/>
            <person name="Vyverman W."/>
            <person name="Willis A."/>
            <person name="Wyrwicz L.S."/>
            <person name="Rokhsar D.S."/>
            <person name="Weissenbach J."/>
            <person name="Armbrust E.V."/>
            <person name="Green B.R."/>
            <person name="Van de Peer Y."/>
            <person name="Grigoriev I.V."/>
        </authorList>
    </citation>
    <scope>NUCLEOTIDE SEQUENCE [LARGE SCALE GENOMIC DNA]</scope>
    <source>
        <strain evidence="4 5">CCAP 1055/1</strain>
    </source>
</reference>
<dbReference type="GO" id="GO:0016020">
    <property type="term" value="C:membrane"/>
    <property type="evidence" value="ECO:0007669"/>
    <property type="project" value="UniProtKB-UniRule"/>
</dbReference>
<dbReference type="KEGG" id="pti:PHATRDRAFT_15320"/>
<evidence type="ECO:0000259" key="3">
    <source>
        <dbReference type="PROSITE" id="PS51846"/>
    </source>
</evidence>
<dbReference type="EMBL" id="CM000621">
    <property type="protein sequence ID" value="EEC45191.1"/>
    <property type="molecule type" value="Genomic_DNA"/>
</dbReference>
<keyword evidence="2" id="KW-0472">Membrane</keyword>
<sequence length="289" mass="32005">AGLTLGLLGLDPLLLLIKERAGRSEKERRMARNLLPLVQQHHRLLVTLLLMNSIANEALPIFLEGLLSPTVAVLVSVTLVLFFGEIIPSAIFTGPNQLQIANRLAPLVKAAMCVLGPIAIPIAKLLDWFLHDDDGESLSAYNRGELSALILLHEMSAPVQSGRPTYERSTSIHVDEVTMVEGALQMKTKVAVDVYTPLRKAFLLSDDTLLTEKEIVQIYASGYSRIPIYRKDPEDPTYKSNVIGVLITKQLIVVNSRDKRPLHTLPLYTPRCVSHDMSLVDLLNQFQTG</sequence>
<dbReference type="OrthoDB" id="5353557at2759"/>
<organism evidence="4 5">
    <name type="scientific">Phaeodactylum tricornutum (strain CCAP 1055/1)</name>
    <dbReference type="NCBI Taxonomy" id="556484"/>
    <lineage>
        <taxon>Eukaryota</taxon>
        <taxon>Sar</taxon>
        <taxon>Stramenopiles</taxon>
        <taxon>Ochrophyta</taxon>
        <taxon>Bacillariophyta</taxon>
        <taxon>Bacillariophyceae</taxon>
        <taxon>Bacillariophycidae</taxon>
        <taxon>Naviculales</taxon>
        <taxon>Phaeodactylaceae</taxon>
        <taxon>Phaeodactylum</taxon>
    </lineage>
</organism>
<keyword evidence="2" id="KW-0812">Transmembrane</keyword>
<dbReference type="InterPro" id="IPR002550">
    <property type="entry name" value="CNNM"/>
</dbReference>
<dbReference type="PROSITE" id="PS51846">
    <property type="entry name" value="CNNM"/>
    <property type="match status" value="1"/>
</dbReference>
<dbReference type="AlphaFoldDB" id="B7G8L2"/>
<dbReference type="RefSeq" id="XP_002183491.1">
    <property type="nucleotide sequence ID" value="XM_002183455.1"/>
</dbReference>
<dbReference type="Pfam" id="PF01595">
    <property type="entry name" value="CNNM"/>
    <property type="match status" value="1"/>
</dbReference>
<dbReference type="GO" id="GO:0010960">
    <property type="term" value="P:magnesium ion homeostasis"/>
    <property type="evidence" value="ECO:0007669"/>
    <property type="project" value="InterPro"/>
</dbReference>
<gene>
    <name evidence="4" type="ORF">PHATRDRAFT_15320</name>
</gene>
<dbReference type="eggNOG" id="KOG2118">
    <property type="taxonomic scope" value="Eukaryota"/>
</dbReference>
<accession>B7G8L2</accession>
<name>B7G8L2_PHATC</name>
<dbReference type="PaxDb" id="2850-Phatr15320"/>